<dbReference type="EMBL" id="FLOB01000005">
    <property type="protein sequence ID" value="SBS32597.1"/>
    <property type="molecule type" value="Genomic_DNA"/>
</dbReference>
<dbReference type="OrthoDB" id="7223515at2"/>
<keyword evidence="3" id="KW-0804">Transcription</keyword>
<keyword evidence="7" id="KW-1185">Reference proteome</keyword>
<dbReference type="Gene3D" id="1.10.357.10">
    <property type="entry name" value="Tetracycline Repressor, domain 2"/>
    <property type="match status" value="1"/>
</dbReference>
<feature type="DNA-binding region" description="H-T-H motif" evidence="4">
    <location>
        <begin position="33"/>
        <end position="52"/>
    </location>
</feature>
<accession>A0A1A8TIL7</accession>
<dbReference type="RefSeq" id="WP_067016841.1">
    <property type="nucleotide sequence ID" value="NZ_FLOB01000005.1"/>
</dbReference>
<dbReference type="GO" id="GO:0003700">
    <property type="term" value="F:DNA-binding transcription factor activity"/>
    <property type="evidence" value="ECO:0007669"/>
    <property type="project" value="TreeGrafter"/>
</dbReference>
<dbReference type="PANTHER" id="PTHR30055:SF234">
    <property type="entry name" value="HTH-TYPE TRANSCRIPTIONAL REGULATOR BETI"/>
    <property type="match status" value="1"/>
</dbReference>
<evidence type="ECO:0000313" key="6">
    <source>
        <dbReference type="EMBL" id="SBS32597.1"/>
    </source>
</evidence>
<feature type="domain" description="HTH tetR-type" evidence="5">
    <location>
        <begin position="10"/>
        <end position="70"/>
    </location>
</feature>
<dbReference type="STRING" id="1792290.MSP8886_02488"/>
<dbReference type="InterPro" id="IPR050109">
    <property type="entry name" value="HTH-type_TetR-like_transc_reg"/>
</dbReference>
<dbReference type="InterPro" id="IPR001647">
    <property type="entry name" value="HTH_TetR"/>
</dbReference>
<dbReference type="SUPFAM" id="SSF46689">
    <property type="entry name" value="Homeodomain-like"/>
    <property type="match status" value="1"/>
</dbReference>
<dbReference type="Pfam" id="PF13305">
    <property type="entry name" value="TetR_C_33"/>
    <property type="match status" value="1"/>
</dbReference>
<organism evidence="6 7">
    <name type="scientific">Marinomonas spartinae</name>
    <dbReference type="NCBI Taxonomy" id="1792290"/>
    <lineage>
        <taxon>Bacteria</taxon>
        <taxon>Pseudomonadati</taxon>
        <taxon>Pseudomonadota</taxon>
        <taxon>Gammaproteobacteria</taxon>
        <taxon>Oceanospirillales</taxon>
        <taxon>Oceanospirillaceae</taxon>
        <taxon>Marinomonas</taxon>
    </lineage>
</organism>
<dbReference type="InterPro" id="IPR009057">
    <property type="entry name" value="Homeodomain-like_sf"/>
</dbReference>
<evidence type="ECO:0000313" key="7">
    <source>
        <dbReference type="Proteomes" id="UP000092544"/>
    </source>
</evidence>
<keyword evidence="2 4" id="KW-0238">DNA-binding</keyword>
<dbReference type="Proteomes" id="UP000092544">
    <property type="component" value="Unassembled WGS sequence"/>
</dbReference>
<gene>
    <name evidence="6" type="ORF">MSP8886_02488</name>
</gene>
<dbReference type="AlphaFoldDB" id="A0A1A8TIL7"/>
<evidence type="ECO:0000256" key="3">
    <source>
        <dbReference type="ARBA" id="ARBA00023163"/>
    </source>
</evidence>
<keyword evidence="1" id="KW-0805">Transcription regulation</keyword>
<evidence type="ECO:0000256" key="2">
    <source>
        <dbReference type="ARBA" id="ARBA00023125"/>
    </source>
</evidence>
<dbReference type="SUPFAM" id="SSF48498">
    <property type="entry name" value="Tetracyclin repressor-like, C-terminal domain"/>
    <property type="match status" value="1"/>
</dbReference>
<evidence type="ECO:0000256" key="1">
    <source>
        <dbReference type="ARBA" id="ARBA00023015"/>
    </source>
</evidence>
<protein>
    <submittedName>
        <fullName evidence="6">Bacterial regulatory proteins, tetR family</fullName>
    </submittedName>
</protein>
<proteinExistence type="predicted"/>
<evidence type="ECO:0000259" key="5">
    <source>
        <dbReference type="PROSITE" id="PS50977"/>
    </source>
</evidence>
<sequence>MARRNDHSREELKELALTAGEQLIDEEGIHALSARKIAQRIGYSAGALYLVFTNLDDLCWHINGRTMAMLNTLLSAQIEQEKVNRPPQEALRLIAKTYLNFSAEWPNRWALMFEHHTPESIICPDWLIHAVNQLFGFVQAPLRQLAPNVNDESLQLAVRTLWCGVHGIAALSSRGKLFLEGDQTDALIDNLLTHYLTNWIQESTNEQFV</sequence>
<dbReference type="PROSITE" id="PS50977">
    <property type="entry name" value="HTH_TETR_2"/>
    <property type="match status" value="1"/>
</dbReference>
<dbReference type="InterPro" id="IPR025996">
    <property type="entry name" value="MT1864/Rv1816-like_C"/>
</dbReference>
<dbReference type="GO" id="GO:0000976">
    <property type="term" value="F:transcription cis-regulatory region binding"/>
    <property type="evidence" value="ECO:0007669"/>
    <property type="project" value="TreeGrafter"/>
</dbReference>
<reference evidence="6 7" key="1">
    <citation type="submission" date="2016-06" db="EMBL/GenBank/DDBJ databases">
        <authorList>
            <person name="Kjaerup R.B."/>
            <person name="Dalgaard T.S."/>
            <person name="Juul-Madsen H.R."/>
        </authorList>
    </citation>
    <scope>NUCLEOTIDE SEQUENCE [LARGE SCALE GENOMIC DNA]</scope>
    <source>
        <strain evidence="6 7">CECT 8886</strain>
    </source>
</reference>
<dbReference type="InterPro" id="IPR036271">
    <property type="entry name" value="Tet_transcr_reg_TetR-rel_C_sf"/>
</dbReference>
<evidence type="ECO:0000256" key="4">
    <source>
        <dbReference type="PROSITE-ProRule" id="PRU00335"/>
    </source>
</evidence>
<dbReference type="PANTHER" id="PTHR30055">
    <property type="entry name" value="HTH-TYPE TRANSCRIPTIONAL REGULATOR RUTR"/>
    <property type="match status" value="1"/>
</dbReference>
<dbReference type="Pfam" id="PF00440">
    <property type="entry name" value="TetR_N"/>
    <property type="match status" value="1"/>
</dbReference>
<name>A0A1A8TIL7_9GAMM</name>